<organism evidence="4 5">
    <name type="scientific">Molorchus minor</name>
    <dbReference type="NCBI Taxonomy" id="1323400"/>
    <lineage>
        <taxon>Eukaryota</taxon>
        <taxon>Metazoa</taxon>
        <taxon>Ecdysozoa</taxon>
        <taxon>Arthropoda</taxon>
        <taxon>Hexapoda</taxon>
        <taxon>Insecta</taxon>
        <taxon>Pterygota</taxon>
        <taxon>Neoptera</taxon>
        <taxon>Endopterygota</taxon>
        <taxon>Coleoptera</taxon>
        <taxon>Polyphaga</taxon>
        <taxon>Cucujiformia</taxon>
        <taxon>Chrysomeloidea</taxon>
        <taxon>Cerambycidae</taxon>
        <taxon>Lamiinae</taxon>
        <taxon>Monochamini</taxon>
        <taxon>Molorchus</taxon>
    </lineage>
</organism>
<dbReference type="PANTHER" id="PTHR23080">
    <property type="entry name" value="THAP DOMAIN PROTEIN"/>
    <property type="match status" value="1"/>
</dbReference>
<gene>
    <name evidence="4" type="ORF">NQ317_000755</name>
</gene>
<evidence type="ECO:0000313" key="4">
    <source>
        <dbReference type="EMBL" id="KAJ8959562.1"/>
    </source>
</evidence>
<keyword evidence="5" id="KW-1185">Reference proteome</keyword>
<proteinExistence type="predicted"/>
<evidence type="ECO:0000259" key="3">
    <source>
        <dbReference type="Pfam" id="PF13359"/>
    </source>
</evidence>
<dbReference type="EMBL" id="JAPWTJ010003256">
    <property type="protein sequence ID" value="KAJ8959562.1"/>
    <property type="molecule type" value="Genomic_DNA"/>
</dbReference>
<evidence type="ECO:0000256" key="2">
    <source>
        <dbReference type="ARBA" id="ARBA00022723"/>
    </source>
</evidence>
<evidence type="ECO:0000256" key="1">
    <source>
        <dbReference type="ARBA" id="ARBA00001968"/>
    </source>
</evidence>
<evidence type="ECO:0000313" key="5">
    <source>
        <dbReference type="Proteomes" id="UP001162164"/>
    </source>
</evidence>
<dbReference type="InterPro" id="IPR027806">
    <property type="entry name" value="HARBI1_dom"/>
</dbReference>
<name>A0ABQ9IRE4_9CUCU</name>
<dbReference type="Pfam" id="PF13359">
    <property type="entry name" value="DDE_Tnp_4"/>
    <property type="match status" value="1"/>
</dbReference>
<keyword evidence="2" id="KW-0479">Metal-binding</keyword>
<dbReference type="PANTHER" id="PTHR23080:SF144">
    <property type="entry name" value="SPINDLE AND KINETOCHORE ASSOCIATED COMPLEX SUBUNIT 3"/>
    <property type="match status" value="1"/>
</dbReference>
<accession>A0ABQ9IRE4</accession>
<dbReference type="Proteomes" id="UP001162164">
    <property type="component" value="Unassembled WGS sequence"/>
</dbReference>
<feature type="domain" description="DDE Tnp4" evidence="3">
    <location>
        <begin position="32"/>
        <end position="165"/>
    </location>
</feature>
<sequence length="169" mass="18854">MSSVIDRENKKNIRRHLPIPFRARYGKVVSIIDCLEIQIEKPSNPIHQAVTWSEYKNGNTIKYLISCTPDGLVSFISKGYGGRASDVMILEDSGYTKRLQPGVAVMADRGFKNVTNILQQKKTVPPSVSAATPSSADEVKQSKRIAALRVHVERVIGRLREFNILLPHA</sequence>
<comment type="caution">
    <text evidence="4">The sequence shown here is derived from an EMBL/GenBank/DDBJ whole genome shotgun (WGS) entry which is preliminary data.</text>
</comment>
<comment type="cofactor">
    <cofactor evidence="1">
        <name>a divalent metal cation</name>
        <dbReference type="ChEBI" id="CHEBI:60240"/>
    </cofactor>
</comment>
<reference evidence="4" key="1">
    <citation type="journal article" date="2023" name="Insect Mol. Biol.">
        <title>Genome sequencing provides insights into the evolution of gene families encoding plant cell wall-degrading enzymes in longhorned beetles.</title>
        <authorList>
            <person name="Shin N.R."/>
            <person name="Okamura Y."/>
            <person name="Kirsch R."/>
            <person name="Pauchet Y."/>
        </authorList>
    </citation>
    <scope>NUCLEOTIDE SEQUENCE</scope>
    <source>
        <strain evidence="4">MMC_N1</strain>
    </source>
</reference>
<feature type="non-terminal residue" evidence="4">
    <location>
        <position position="169"/>
    </location>
</feature>
<protein>
    <recommendedName>
        <fullName evidence="3">DDE Tnp4 domain-containing protein</fullName>
    </recommendedName>
</protein>